<evidence type="ECO:0000256" key="2">
    <source>
        <dbReference type="ARBA" id="ARBA00005580"/>
    </source>
</evidence>
<evidence type="ECO:0000256" key="6">
    <source>
        <dbReference type="ARBA" id="ARBA00022989"/>
    </source>
</evidence>
<comment type="similarity">
    <text evidence="2">Belongs to the ABC transporter superfamily. ABCB family. Mitochondrial peptide exporter (TC 3.A.1.212) subfamily.</text>
</comment>
<dbReference type="PROSITE" id="PS50893">
    <property type="entry name" value="ABC_TRANSPORTER_2"/>
    <property type="match status" value="2"/>
</dbReference>
<dbReference type="GO" id="GO:0005743">
    <property type="term" value="C:mitochondrial inner membrane"/>
    <property type="evidence" value="ECO:0007669"/>
    <property type="project" value="TreeGrafter"/>
</dbReference>
<feature type="transmembrane region" description="Helical" evidence="8">
    <location>
        <begin position="1234"/>
        <end position="1257"/>
    </location>
</feature>
<keyword evidence="4" id="KW-0547">Nucleotide-binding</keyword>
<dbReference type="SMART" id="SM00382">
    <property type="entry name" value="AAA"/>
    <property type="match status" value="2"/>
</dbReference>
<keyword evidence="6 8" id="KW-1133">Transmembrane helix</keyword>
<dbReference type="InterPro" id="IPR003593">
    <property type="entry name" value="AAA+_ATPase"/>
</dbReference>
<dbReference type="SUPFAM" id="SSF52540">
    <property type="entry name" value="P-loop containing nucleoside triphosphate hydrolases"/>
    <property type="match status" value="2"/>
</dbReference>
<sequence length="1560" mass="170197">MGSDWDPLKSGPIPEPSSIFLTSLWSKHDLDTIHEKPNGELLSPPLSARPRISPDAPPAIEWTSPKPGVSLLYKYCSSWDYLLLITPAVILSAASGVLTPFMTVIIGSSFNAFASFPTDHAFSTKAERDQLKSDISKASFILVGMGVGFILLNALMAGLWIIIGERMARRLRNEVFTKIGSRDMTWFDLGMGVHDGGDENVKGNQEAIGAAGLMAKFTRETDEVRIATSQNVGLVVGDVFTIITSLILALMKSWNLTLVILSAVPVVIICQGVVQHISFPLLSSERRIFAAASTRSERATSSIATVKAFNAEKKEADDFFSVINNGKKVTARIIFVWGTNLGLSAFVLNTMFVAGFWYGSELVRQGGIQSGDVITVFFATVLASSSLQTIMPRFESIQKGMGAMVSLQVLINPPPIQSKLVNGDIVSSIYSQGSADRSSMISSALPSASYSIMANARPIPGRRRHRRTATLTQIRPAKCHGEFILRHVSFFYPSRPQSLALSDVTLFLPSGEFTFIVGGSGSGKSTIAQLLLQLYKPTGGSIHMDDQDTNVLDPGWMRENIASVQQGCVLFDLTVHENVAIGLAGSKSRRPEDATREEVIEACRRALIHEFITDLPDGYDTRLGTSGASLSGGQKQRIAIARAVLRDPPVLILDEATSALDLTARVLVFEAIRSWRKNRTTIVITHDLSQIEPDNFVYVVQNGSVVEEGFRSDLDRSNQAFSKMLHEQQKAPLWTGPDEIDEWDDPENVMDVLQATTTEQETPFTGFNITGAIQPIPGTIKRQTYQQGAYLDIIADYTDKPRLTRQFSSLISNGGPLNCDHRQSSNNLPIEGVLNFPDGLRKVSPSGNSFSNRVRDTIYDTFPDEFSIPAVEPTVFSPSGSCDETISWAHQETPYPTRAINKYPQHPSLNRMNGRLNSFNLLAGESTTDLERQGEIATRGRAGLLYPGSRIDRRRNNLYSSGLHGPDDGALKSEVIPEKTPGILAVIWLCVKSCPLKPLLALGFVASVGQGAITPIWSNYLSTLMALVAQGGGNPSKLQRDSLVVLGLSVANGLSIGLSMIALDIVSNQWACDMRDKCFRQIMAQQKSWFDQTENSPSALSQTLIKDADDMLAIVSDIPGKFVTSVVMIGMGIIWAAIVGWKLTLVGVAVIPVLLVSVGVQFKLLNRIELRNKRTREEIAKIFYETVSNIRAIRAMSLESIFIEKFNIALENAYTTGLKGAWIQGVGNGLMNGLVYFVEALLFYVIAVFMCDGSYTYATALRVFSLVVFSLTFGAQMLSFLPTVAKAKQAALDFQGLVARSSAVTEEGKGSLRPKITGQITFSDVRFAYPTRPEADVLSGISFDIDPGECVAIVGASGSGKSTIAALLQKLYEPGSGSIHLDRHALAEAEARWIREHISIVSQIPALFDMTVTENVAYGTHQLPFSEVERACKAAQVHDFILSLPQGYETNLGENASLISGGQAQRLQIARALVKRADILILDECTSALDSENQAAVLETIMRVRMDRTVIMITHKLPAMMACSRILVVRGGSIAEDGTFDELVRKRGVFAELARGGEWE</sequence>
<reference evidence="11" key="1">
    <citation type="submission" date="2014-08" db="EMBL/GenBank/DDBJ databases">
        <authorList>
            <person name="Sharma Rahul"/>
            <person name="Thines Marco"/>
        </authorList>
    </citation>
    <scope>NUCLEOTIDE SEQUENCE</scope>
</reference>
<dbReference type="InterPro" id="IPR039421">
    <property type="entry name" value="Type_1_exporter"/>
</dbReference>
<dbReference type="InterPro" id="IPR011527">
    <property type="entry name" value="ABC1_TM_dom"/>
</dbReference>
<evidence type="ECO:0000259" key="10">
    <source>
        <dbReference type="PROSITE" id="PS50929"/>
    </source>
</evidence>
<dbReference type="PANTHER" id="PTHR43394:SF15">
    <property type="entry name" value="ALPHA-FACTOR-TRANSPORTING ATPASE"/>
    <property type="match status" value="1"/>
</dbReference>
<evidence type="ECO:0000256" key="1">
    <source>
        <dbReference type="ARBA" id="ARBA00004141"/>
    </source>
</evidence>
<proteinExistence type="inferred from homology"/>
<dbReference type="GO" id="GO:0015421">
    <property type="term" value="F:ABC-type oligopeptide transporter activity"/>
    <property type="evidence" value="ECO:0007669"/>
    <property type="project" value="TreeGrafter"/>
</dbReference>
<dbReference type="FunFam" id="3.40.50.300:FF:001471">
    <property type="entry name" value="P-loop containing nucleoside triphosphate hydrolase protein"/>
    <property type="match status" value="1"/>
</dbReference>
<dbReference type="Gene3D" id="3.40.50.300">
    <property type="entry name" value="P-loop containing nucleotide triphosphate hydrolases"/>
    <property type="match status" value="2"/>
</dbReference>
<feature type="transmembrane region" description="Helical" evidence="8">
    <location>
        <begin position="232"/>
        <end position="250"/>
    </location>
</feature>
<feature type="domain" description="ABC transporter" evidence="9">
    <location>
        <begin position="485"/>
        <end position="727"/>
    </location>
</feature>
<dbReference type="Gene3D" id="1.20.1560.10">
    <property type="entry name" value="ABC transporter type 1, transmembrane domain"/>
    <property type="match status" value="2"/>
</dbReference>
<feature type="transmembrane region" description="Helical" evidence="8">
    <location>
        <begin position="334"/>
        <end position="358"/>
    </location>
</feature>
<dbReference type="PROSITE" id="PS50929">
    <property type="entry name" value="ABC_TM1F"/>
    <property type="match status" value="2"/>
</dbReference>
<feature type="transmembrane region" description="Helical" evidence="8">
    <location>
        <begin position="256"/>
        <end position="277"/>
    </location>
</feature>
<keyword evidence="3 8" id="KW-0812">Transmembrane</keyword>
<dbReference type="InterPro" id="IPR036640">
    <property type="entry name" value="ABC1_TM_sf"/>
</dbReference>
<dbReference type="PANTHER" id="PTHR43394">
    <property type="entry name" value="ATP-DEPENDENT PERMEASE MDL1, MITOCHONDRIAL"/>
    <property type="match status" value="1"/>
</dbReference>
<dbReference type="GO" id="GO:0005524">
    <property type="term" value="F:ATP binding"/>
    <property type="evidence" value="ECO:0007669"/>
    <property type="project" value="UniProtKB-KW"/>
</dbReference>
<dbReference type="EMBL" id="LN483142">
    <property type="protein sequence ID" value="CED83054.1"/>
    <property type="molecule type" value="Genomic_DNA"/>
</dbReference>
<dbReference type="Pfam" id="PF00005">
    <property type="entry name" value="ABC_tran"/>
    <property type="match status" value="2"/>
</dbReference>
<evidence type="ECO:0000256" key="5">
    <source>
        <dbReference type="ARBA" id="ARBA00022840"/>
    </source>
</evidence>
<dbReference type="InterPro" id="IPR027417">
    <property type="entry name" value="P-loop_NTPase"/>
</dbReference>
<dbReference type="SUPFAM" id="SSF90123">
    <property type="entry name" value="ABC transporter transmembrane region"/>
    <property type="match status" value="2"/>
</dbReference>
<feature type="domain" description="ABC transmembrane type-1" evidence="10">
    <location>
        <begin position="1001"/>
        <end position="1286"/>
    </location>
</feature>
<dbReference type="GO" id="GO:0016887">
    <property type="term" value="F:ATP hydrolysis activity"/>
    <property type="evidence" value="ECO:0007669"/>
    <property type="project" value="InterPro"/>
</dbReference>
<comment type="subcellular location">
    <subcellularLocation>
        <location evidence="1">Membrane</location>
        <topology evidence="1">Multi-pass membrane protein</topology>
    </subcellularLocation>
</comment>
<protein>
    <submittedName>
        <fullName evidence="11">Multidrug/pheromone exporter, ABC superfamily</fullName>
    </submittedName>
</protein>
<dbReference type="InterPro" id="IPR017871">
    <property type="entry name" value="ABC_transporter-like_CS"/>
</dbReference>
<keyword evidence="7 8" id="KW-0472">Membrane</keyword>
<evidence type="ECO:0000313" key="11">
    <source>
        <dbReference type="EMBL" id="CED83054.1"/>
    </source>
</evidence>
<keyword evidence="5" id="KW-0067">ATP-binding</keyword>
<dbReference type="Pfam" id="PF00664">
    <property type="entry name" value="ABC_membrane"/>
    <property type="match status" value="2"/>
</dbReference>
<accession>A0A0F7SQS9</accession>
<evidence type="ECO:0000259" key="9">
    <source>
        <dbReference type="PROSITE" id="PS50893"/>
    </source>
</evidence>
<dbReference type="GO" id="GO:0090374">
    <property type="term" value="P:oligopeptide export from mitochondrion"/>
    <property type="evidence" value="ECO:0007669"/>
    <property type="project" value="TreeGrafter"/>
</dbReference>
<dbReference type="CDD" id="cd18578">
    <property type="entry name" value="ABC_6TM_Pgp_ABCB1_D2_like"/>
    <property type="match status" value="1"/>
</dbReference>
<feature type="transmembrane region" description="Helical" evidence="8">
    <location>
        <begin position="1122"/>
        <end position="1139"/>
    </location>
</feature>
<name>A0A0F7SQS9_PHARH</name>
<evidence type="ECO:0000256" key="7">
    <source>
        <dbReference type="ARBA" id="ARBA00023136"/>
    </source>
</evidence>
<feature type="domain" description="ABC transmembrane type-1" evidence="10">
    <location>
        <begin position="88"/>
        <end position="399"/>
    </location>
</feature>
<feature type="domain" description="ABC transporter" evidence="9">
    <location>
        <begin position="1320"/>
        <end position="1556"/>
    </location>
</feature>
<feature type="transmembrane region" description="Helical" evidence="8">
    <location>
        <begin position="81"/>
        <end position="106"/>
    </location>
</feature>
<dbReference type="InterPro" id="IPR003439">
    <property type="entry name" value="ABC_transporter-like_ATP-bd"/>
</dbReference>
<dbReference type="FunFam" id="3.40.50.300:FF:000218">
    <property type="entry name" value="Multidrug ABC transporter ATP-binding protein"/>
    <property type="match status" value="1"/>
</dbReference>
<organism evidence="11">
    <name type="scientific">Phaffia rhodozyma</name>
    <name type="common">Yeast</name>
    <name type="synonym">Xanthophyllomyces dendrorhous</name>
    <dbReference type="NCBI Taxonomy" id="264483"/>
    <lineage>
        <taxon>Eukaryota</taxon>
        <taxon>Fungi</taxon>
        <taxon>Dikarya</taxon>
        <taxon>Basidiomycota</taxon>
        <taxon>Agaricomycotina</taxon>
        <taxon>Tremellomycetes</taxon>
        <taxon>Cystofilobasidiales</taxon>
        <taxon>Mrakiaceae</taxon>
        <taxon>Phaffia</taxon>
    </lineage>
</organism>
<feature type="transmembrane region" description="Helical" evidence="8">
    <location>
        <begin position="1263"/>
        <end position="1281"/>
    </location>
</feature>
<evidence type="ECO:0000256" key="3">
    <source>
        <dbReference type="ARBA" id="ARBA00022692"/>
    </source>
</evidence>
<evidence type="ECO:0000256" key="8">
    <source>
        <dbReference type="SAM" id="Phobius"/>
    </source>
</evidence>
<feature type="transmembrane region" description="Helical" evidence="8">
    <location>
        <begin position="140"/>
        <end position="163"/>
    </location>
</feature>
<dbReference type="CDD" id="cd18577">
    <property type="entry name" value="ABC_6TM_Pgp_ABCB1_D1_like"/>
    <property type="match status" value="1"/>
</dbReference>
<evidence type="ECO:0000256" key="4">
    <source>
        <dbReference type="ARBA" id="ARBA00022741"/>
    </source>
</evidence>
<feature type="transmembrane region" description="Helical" evidence="8">
    <location>
        <begin position="1043"/>
        <end position="1066"/>
    </location>
</feature>
<dbReference type="PROSITE" id="PS00211">
    <property type="entry name" value="ABC_TRANSPORTER_1"/>
    <property type="match status" value="2"/>
</dbReference>
<feature type="transmembrane region" description="Helical" evidence="8">
    <location>
        <begin position="1145"/>
        <end position="1165"/>
    </location>
</feature>